<sequence>MLLIKSYMISSDKIDKDDTRFSSSKESNVPCQTIFFFFGCVVITNFKYYGHVNNDDDLNMMKV</sequence>
<protein>
    <submittedName>
        <fullName evidence="1">Uncharacterized protein</fullName>
    </submittedName>
</protein>
<proteinExistence type="predicted"/>
<dbReference type="Proteomes" id="UP000887458">
    <property type="component" value="Unassembled WGS sequence"/>
</dbReference>
<evidence type="ECO:0000313" key="1">
    <source>
        <dbReference type="EMBL" id="KAH9426193.1"/>
    </source>
</evidence>
<organism evidence="1 2">
    <name type="scientific">Dermatophagoides pteronyssinus</name>
    <name type="common">European house dust mite</name>
    <dbReference type="NCBI Taxonomy" id="6956"/>
    <lineage>
        <taxon>Eukaryota</taxon>
        <taxon>Metazoa</taxon>
        <taxon>Ecdysozoa</taxon>
        <taxon>Arthropoda</taxon>
        <taxon>Chelicerata</taxon>
        <taxon>Arachnida</taxon>
        <taxon>Acari</taxon>
        <taxon>Acariformes</taxon>
        <taxon>Sarcoptiformes</taxon>
        <taxon>Astigmata</taxon>
        <taxon>Psoroptidia</taxon>
        <taxon>Analgoidea</taxon>
        <taxon>Pyroglyphidae</taxon>
        <taxon>Dermatophagoidinae</taxon>
        <taxon>Dermatophagoides</taxon>
    </lineage>
</organism>
<reference evidence="1 2" key="2">
    <citation type="journal article" date="2022" name="Mol. Biol. Evol.">
        <title>Comparative Genomics Reveals Insights into the Divergent Evolution of Astigmatic Mites and Household Pest Adaptations.</title>
        <authorList>
            <person name="Xiong Q."/>
            <person name="Wan A.T."/>
            <person name="Liu X."/>
            <person name="Fung C.S."/>
            <person name="Xiao X."/>
            <person name="Malainual N."/>
            <person name="Hou J."/>
            <person name="Wang L."/>
            <person name="Wang M."/>
            <person name="Yang K.Y."/>
            <person name="Cui Y."/>
            <person name="Leung E.L."/>
            <person name="Nong W."/>
            <person name="Shin S.K."/>
            <person name="Au S.W."/>
            <person name="Jeong K.Y."/>
            <person name="Chew F.T."/>
            <person name="Hui J.H."/>
            <person name="Leung T.F."/>
            <person name="Tungtrongchitr A."/>
            <person name="Zhong N."/>
            <person name="Liu Z."/>
            <person name="Tsui S.K."/>
        </authorList>
    </citation>
    <scope>NUCLEOTIDE SEQUENCE [LARGE SCALE GENOMIC DNA]</scope>
    <source>
        <strain evidence="1">Derp</strain>
    </source>
</reference>
<evidence type="ECO:0000313" key="2">
    <source>
        <dbReference type="Proteomes" id="UP000887458"/>
    </source>
</evidence>
<name>A0ABQ8JU91_DERPT</name>
<reference evidence="1 2" key="1">
    <citation type="journal article" date="2018" name="J. Allergy Clin. Immunol.">
        <title>High-quality assembly of Dermatophagoides pteronyssinus genome and transcriptome reveals a wide range of novel allergens.</title>
        <authorList>
            <person name="Liu X.Y."/>
            <person name="Yang K.Y."/>
            <person name="Wang M.Q."/>
            <person name="Kwok J.S."/>
            <person name="Zeng X."/>
            <person name="Yang Z."/>
            <person name="Xiao X.J."/>
            <person name="Lau C.P."/>
            <person name="Li Y."/>
            <person name="Huang Z.M."/>
            <person name="Ba J.G."/>
            <person name="Yim A.K."/>
            <person name="Ouyang C.Y."/>
            <person name="Ngai S.M."/>
            <person name="Chan T.F."/>
            <person name="Leung E.L."/>
            <person name="Liu L."/>
            <person name="Liu Z.G."/>
            <person name="Tsui S.K."/>
        </authorList>
    </citation>
    <scope>NUCLEOTIDE SEQUENCE [LARGE SCALE GENOMIC DNA]</scope>
    <source>
        <strain evidence="1">Derp</strain>
    </source>
</reference>
<keyword evidence="2" id="KW-1185">Reference proteome</keyword>
<gene>
    <name evidence="1" type="ORF">DERP_007133</name>
</gene>
<comment type="caution">
    <text evidence="1">The sequence shown here is derived from an EMBL/GenBank/DDBJ whole genome shotgun (WGS) entry which is preliminary data.</text>
</comment>
<dbReference type="EMBL" id="NJHN03000012">
    <property type="protein sequence ID" value="KAH9426193.1"/>
    <property type="molecule type" value="Genomic_DNA"/>
</dbReference>
<accession>A0ABQ8JU91</accession>